<dbReference type="AlphaFoldDB" id="A0A1G5GXE4"/>
<dbReference type="STRING" id="490189.SAMN02927903_01654"/>
<dbReference type="GO" id="GO:0006508">
    <property type="term" value="P:proteolysis"/>
    <property type="evidence" value="ECO:0007669"/>
    <property type="project" value="UniProtKB-KW"/>
</dbReference>
<protein>
    <submittedName>
        <fullName evidence="1">Aspartyl protease</fullName>
    </submittedName>
</protein>
<dbReference type="InterPro" id="IPR021109">
    <property type="entry name" value="Peptidase_aspartic_dom_sf"/>
</dbReference>
<reference evidence="1 2" key="1">
    <citation type="submission" date="2016-10" db="EMBL/GenBank/DDBJ databases">
        <authorList>
            <person name="de Groot N.N."/>
        </authorList>
    </citation>
    <scope>NUCLEOTIDE SEQUENCE [LARGE SCALE GENOMIC DNA]</scope>
    <source>
        <strain evidence="1 2">CGMCC 1.7031</strain>
    </source>
</reference>
<evidence type="ECO:0000313" key="2">
    <source>
        <dbReference type="Proteomes" id="UP000199354"/>
    </source>
</evidence>
<dbReference type="SUPFAM" id="SSF50630">
    <property type="entry name" value="Acid proteases"/>
    <property type="match status" value="1"/>
</dbReference>
<keyword evidence="1" id="KW-0378">Hydrolase</keyword>
<keyword evidence="1" id="KW-0645">Protease</keyword>
<dbReference type="Gene3D" id="2.40.70.10">
    <property type="entry name" value="Acid Proteases"/>
    <property type="match status" value="2"/>
</dbReference>
<dbReference type="PROSITE" id="PS00141">
    <property type="entry name" value="ASP_PROTEASE"/>
    <property type="match status" value="1"/>
</dbReference>
<accession>A0A1G5GXE4</accession>
<dbReference type="EMBL" id="FMVF01000007">
    <property type="protein sequence ID" value="SCY55810.1"/>
    <property type="molecule type" value="Genomic_DNA"/>
</dbReference>
<proteinExistence type="predicted"/>
<keyword evidence="2" id="KW-1185">Reference proteome</keyword>
<dbReference type="Proteomes" id="UP000199354">
    <property type="component" value="Unassembled WGS sequence"/>
</dbReference>
<sequence length="376" mass="42248">MKNLWLLSFCTVLISCTAVRQIKDQEIVHKKQCESFDLSDGAIVLKTTIDGKKHDLLVDTGATLTIINDTTVITDLYKKEVGSLGTVVGSDRKNAVARRSVTVDFETTLFESKNKVVTLISKPQSKCGSSSIKGIIGTDCFFGQEDPLFLNFTDGKICLIDQAQMQSRLENKGYREVKSTCSLGKVYIYLTVAGTEHKFTFDTGYTGQIVMPYDEKLNWDNYNRMELDGSAFATAISQTQGTETYFEKVPVLIAGHKLNAKPILSGTIKSQVVGIQFLKGFDWIIDYSNNKVYAKRNHLKIEDLFLQRVQYQVTAKDKLLVTLKERKQTRYNLGDEIVSVNGQKVTPENNCEWQAFLNKTEDWSAIDLQVSPVVKP</sequence>
<dbReference type="InterPro" id="IPR001969">
    <property type="entry name" value="Aspartic_peptidase_AS"/>
</dbReference>
<dbReference type="GO" id="GO:0004190">
    <property type="term" value="F:aspartic-type endopeptidase activity"/>
    <property type="evidence" value="ECO:0007669"/>
    <property type="project" value="InterPro"/>
</dbReference>
<gene>
    <name evidence="1" type="ORF">SAMN02927903_01654</name>
</gene>
<organism evidence="1 2">
    <name type="scientific">Flavobacterium caeni</name>
    <dbReference type="NCBI Taxonomy" id="490189"/>
    <lineage>
        <taxon>Bacteria</taxon>
        <taxon>Pseudomonadati</taxon>
        <taxon>Bacteroidota</taxon>
        <taxon>Flavobacteriia</taxon>
        <taxon>Flavobacteriales</taxon>
        <taxon>Flavobacteriaceae</taxon>
        <taxon>Flavobacterium</taxon>
    </lineage>
</organism>
<name>A0A1G5GXE4_9FLAO</name>
<dbReference type="OrthoDB" id="5166556at2"/>
<evidence type="ECO:0000313" key="1">
    <source>
        <dbReference type="EMBL" id="SCY55810.1"/>
    </source>
</evidence>
<dbReference type="PROSITE" id="PS51257">
    <property type="entry name" value="PROKAR_LIPOPROTEIN"/>
    <property type="match status" value="1"/>
</dbReference>
<dbReference type="RefSeq" id="WP_091141823.1">
    <property type="nucleotide sequence ID" value="NZ_FMVF01000007.1"/>
</dbReference>